<sequence>MGNETSKHFIDLPFGYRKTGKTQRVSIHFPYNSRENSEYVRDVHLVMMSSSIESEEEDDDDGEGKECVEAE</sequence>
<name>A0ABR2WVD5_9FUNG</name>
<organism evidence="2 3">
    <name type="scientific">Basidiobolus ranarum</name>
    <dbReference type="NCBI Taxonomy" id="34480"/>
    <lineage>
        <taxon>Eukaryota</taxon>
        <taxon>Fungi</taxon>
        <taxon>Fungi incertae sedis</taxon>
        <taxon>Zoopagomycota</taxon>
        <taxon>Entomophthoromycotina</taxon>
        <taxon>Basidiobolomycetes</taxon>
        <taxon>Basidiobolales</taxon>
        <taxon>Basidiobolaceae</taxon>
        <taxon>Basidiobolus</taxon>
    </lineage>
</organism>
<keyword evidence="3" id="KW-1185">Reference proteome</keyword>
<dbReference type="Proteomes" id="UP001479436">
    <property type="component" value="Unassembled WGS sequence"/>
</dbReference>
<proteinExistence type="predicted"/>
<protein>
    <submittedName>
        <fullName evidence="2">Uncharacterized protein</fullName>
    </submittedName>
</protein>
<dbReference type="EMBL" id="JASJQH010000274">
    <property type="protein sequence ID" value="KAK9765401.1"/>
    <property type="molecule type" value="Genomic_DNA"/>
</dbReference>
<feature type="non-terminal residue" evidence="2">
    <location>
        <position position="71"/>
    </location>
</feature>
<feature type="compositionally biased region" description="Acidic residues" evidence="1">
    <location>
        <begin position="53"/>
        <end position="63"/>
    </location>
</feature>
<gene>
    <name evidence="2" type="ORF">K7432_006314</name>
</gene>
<reference evidence="2 3" key="1">
    <citation type="submission" date="2023-04" db="EMBL/GenBank/DDBJ databases">
        <title>Genome of Basidiobolus ranarum AG-B5.</title>
        <authorList>
            <person name="Stajich J.E."/>
            <person name="Carter-House D."/>
            <person name="Gryganskyi A."/>
        </authorList>
    </citation>
    <scope>NUCLEOTIDE SEQUENCE [LARGE SCALE GENOMIC DNA]</scope>
    <source>
        <strain evidence="2 3">AG-B5</strain>
    </source>
</reference>
<evidence type="ECO:0000256" key="1">
    <source>
        <dbReference type="SAM" id="MobiDB-lite"/>
    </source>
</evidence>
<feature type="region of interest" description="Disordered" evidence="1">
    <location>
        <begin position="49"/>
        <end position="71"/>
    </location>
</feature>
<evidence type="ECO:0000313" key="2">
    <source>
        <dbReference type="EMBL" id="KAK9765401.1"/>
    </source>
</evidence>
<accession>A0ABR2WVD5</accession>
<evidence type="ECO:0000313" key="3">
    <source>
        <dbReference type="Proteomes" id="UP001479436"/>
    </source>
</evidence>
<comment type="caution">
    <text evidence="2">The sequence shown here is derived from an EMBL/GenBank/DDBJ whole genome shotgun (WGS) entry which is preliminary data.</text>
</comment>